<dbReference type="EMBL" id="UINC01050346">
    <property type="protein sequence ID" value="SVB63198.1"/>
    <property type="molecule type" value="Genomic_DNA"/>
</dbReference>
<keyword evidence="4" id="KW-0949">S-adenosyl-L-methionine</keyword>
<proteinExistence type="inferred from homology"/>
<gene>
    <name evidence="5" type="ORF">METZ01_LOCUS216052</name>
</gene>
<dbReference type="AlphaFoldDB" id="A0A382FJC8"/>
<dbReference type="NCBIfam" id="TIGR00006">
    <property type="entry name" value="16S rRNA (cytosine(1402)-N(4))-methyltransferase RsmH"/>
    <property type="match status" value="1"/>
</dbReference>
<evidence type="ECO:0000256" key="1">
    <source>
        <dbReference type="ARBA" id="ARBA00010396"/>
    </source>
</evidence>
<evidence type="ECO:0000256" key="4">
    <source>
        <dbReference type="ARBA" id="ARBA00022691"/>
    </source>
</evidence>
<dbReference type="InterPro" id="IPR002903">
    <property type="entry name" value="RsmH"/>
</dbReference>
<dbReference type="GO" id="GO:0005737">
    <property type="term" value="C:cytoplasm"/>
    <property type="evidence" value="ECO:0007669"/>
    <property type="project" value="TreeGrafter"/>
</dbReference>
<keyword evidence="3" id="KW-0808">Transferase</keyword>
<dbReference type="InterPro" id="IPR023397">
    <property type="entry name" value="SAM-dep_MeTrfase_MraW_recog"/>
</dbReference>
<dbReference type="Pfam" id="PF01795">
    <property type="entry name" value="Methyltransf_5"/>
    <property type="match status" value="1"/>
</dbReference>
<feature type="non-terminal residue" evidence="5">
    <location>
        <position position="1"/>
    </location>
</feature>
<comment type="similarity">
    <text evidence="1">Belongs to the methyltransferase superfamily. RsmH family.</text>
</comment>
<dbReference type="SUPFAM" id="SSF81799">
    <property type="entry name" value="Putative methyltransferase TM0872, insert domain"/>
    <property type="match status" value="1"/>
</dbReference>
<evidence type="ECO:0000256" key="3">
    <source>
        <dbReference type="ARBA" id="ARBA00022679"/>
    </source>
</evidence>
<keyword evidence="2" id="KW-0489">Methyltransferase</keyword>
<dbReference type="PANTHER" id="PTHR11265">
    <property type="entry name" value="S-ADENOSYL-METHYLTRANSFERASE MRAW"/>
    <property type="match status" value="1"/>
</dbReference>
<accession>A0A382FJC8</accession>
<dbReference type="Gene3D" id="1.10.150.170">
    <property type="entry name" value="Putative methyltransferase TM0872, insert domain"/>
    <property type="match status" value="1"/>
</dbReference>
<dbReference type="GO" id="GO:0070475">
    <property type="term" value="P:rRNA base methylation"/>
    <property type="evidence" value="ECO:0007669"/>
    <property type="project" value="TreeGrafter"/>
</dbReference>
<reference evidence="5" key="1">
    <citation type="submission" date="2018-05" db="EMBL/GenBank/DDBJ databases">
        <authorList>
            <person name="Lanie J.A."/>
            <person name="Ng W.-L."/>
            <person name="Kazmierczak K.M."/>
            <person name="Andrzejewski T.M."/>
            <person name="Davidsen T.M."/>
            <person name="Wayne K.J."/>
            <person name="Tettelin H."/>
            <person name="Glass J.I."/>
            <person name="Rusch D."/>
            <person name="Podicherti R."/>
            <person name="Tsui H.-C.T."/>
            <person name="Winkler M.E."/>
        </authorList>
    </citation>
    <scope>NUCLEOTIDE SEQUENCE</scope>
</reference>
<organism evidence="5">
    <name type="scientific">marine metagenome</name>
    <dbReference type="NCBI Taxonomy" id="408172"/>
    <lineage>
        <taxon>unclassified sequences</taxon>
        <taxon>metagenomes</taxon>
        <taxon>ecological metagenomes</taxon>
    </lineage>
</organism>
<name>A0A382FJC8_9ZZZZ</name>
<dbReference type="PANTHER" id="PTHR11265:SF0">
    <property type="entry name" value="12S RRNA N4-METHYLCYTIDINE METHYLTRANSFERASE"/>
    <property type="match status" value="1"/>
</dbReference>
<protein>
    <recommendedName>
        <fullName evidence="6">16S rRNA (Cytosine(1402)-N(4))-methyltransferase</fullName>
    </recommendedName>
</protein>
<sequence length="220" mass="24951">VILHKSARSVLLIDLGISSLQLNSDEKGFSFRIDSPLDMRFDTNDKLTADQIVNNYSFTKLHQILKTFGEEKSAKNIATHIINSRPIKTTRQLSQIIINVKGENKSKLLHPATKTFQALRIAVNQELERLPTVLSSATKILRSGGRLVVISYHSLEDRIVKHFIGHETSRCICDPKIPVCMCQHKPRLKTTGRNFHKPTKEEINQNYSSRSAILRVAEKL</sequence>
<evidence type="ECO:0000256" key="2">
    <source>
        <dbReference type="ARBA" id="ARBA00022603"/>
    </source>
</evidence>
<dbReference type="GO" id="GO:0071424">
    <property type="term" value="F:rRNA (cytosine-N4-)-methyltransferase activity"/>
    <property type="evidence" value="ECO:0007669"/>
    <property type="project" value="TreeGrafter"/>
</dbReference>
<evidence type="ECO:0008006" key="6">
    <source>
        <dbReference type="Google" id="ProtNLM"/>
    </source>
</evidence>
<dbReference type="SUPFAM" id="SSF53335">
    <property type="entry name" value="S-adenosyl-L-methionine-dependent methyltransferases"/>
    <property type="match status" value="1"/>
</dbReference>
<evidence type="ECO:0000313" key="5">
    <source>
        <dbReference type="EMBL" id="SVB63198.1"/>
    </source>
</evidence>
<dbReference type="Gene3D" id="3.40.50.150">
    <property type="entry name" value="Vaccinia Virus protein VP39"/>
    <property type="match status" value="1"/>
</dbReference>
<dbReference type="InterPro" id="IPR029063">
    <property type="entry name" value="SAM-dependent_MTases_sf"/>
</dbReference>